<evidence type="ECO:0000256" key="2">
    <source>
        <dbReference type="ARBA" id="ARBA00022475"/>
    </source>
</evidence>
<proteinExistence type="predicted"/>
<evidence type="ECO:0008006" key="9">
    <source>
        <dbReference type="Google" id="ProtNLM"/>
    </source>
</evidence>
<dbReference type="AlphaFoldDB" id="A0A150K5Q3"/>
<feature type="transmembrane region" description="Helical" evidence="6">
    <location>
        <begin position="45"/>
        <end position="62"/>
    </location>
</feature>
<evidence type="ECO:0000313" key="8">
    <source>
        <dbReference type="Proteomes" id="UP000075288"/>
    </source>
</evidence>
<dbReference type="GO" id="GO:0005886">
    <property type="term" value="C:plasma membrane"/>
    <property type="evidence" value="ECO:0007669"/>
    <property type="project" value="UniProtKB-SubCell"/>
</dbReference>
<evidence type="ECO:0000256" key="1">
    <source>
        <dbReference type="ARBA" id="ARBA00004651"/>
    </source>
</evidence>
<feature type="transmembrane region" description="Helical" evidence="6">
    <location>
        <begin position="295"/>
        <end position="311"/>
    </location>
</feature>
<dbReference type="Proteomes" id="UP000075288">
    <property type="component" value="Unassembled WGS sequence"/>
</dbReference>
<feature type="transmembrane region" description="Helical" evidence="6">
    <location>
        <begin position="115"/>
        <end position="138"/>
    </location>
</feature>
<dbReference type="PANTHER" id="PTHR30250">
    <property type="entry name" value="PST FAMILY PREDICTED COLANIC ACID TRANSPORTER"/>
    <property type="match status" value="1"/>
</dbReference>
<feature type="transmembrane region" description="Helical" evidence="6">
    <location>
        <begin position="386"/>
        <end position="406"/>
    </location>
</feature>
<dbReference type="InterPro" id="IPR050833">
    <property type="entry name" value="Poly_Biosynth_Transport"/>
</dbReference>
<protein>
    <recommendedName>
        <fullName evidence="9">Polysaccharide biosynthesis protein</fullName>
    </recommendedName>
</protein>
<name>A0A150K5Q3_HEYCO</name>
<evidence type="ECO:0000256" key="3">
    <source>
        <dbReference type="ARBA" id="ARBA00022692"/>
    </source>
</evidence>
<organism evidence="7 8">
    <name type="scientific">Heyndrickxia coagulans</name>
    <name type="common">Weizmannia coagulans</name>
    <dbReference type="NCBI Taxonomy" id="1398"/>
    <lineage>
        <taxon>Bacteria</taxon>
        <taxon>Bacillati</taxon>
        <taxon>Bacillota</taxon>
        <taxon>Bacilli</taxon>
        <taxon>Bacillales</taxon>
        <taxon>Bacillaceae</taxon>
        <taxon>Heyndrickxia</taxon>
    </lineage>
</organism>
<keyword evidence="5 6" id="KW-0472">Membrane</keyword>
<evidence type="ECO:0000256" key="6">
    <source>
        <dbReference type="SAM" id="Phobius"/>
    </source>
</evidence>
<reference evidence="7 8" key="1">
    <citation type="submission" date="2016-01" db="EMBL/GenBank/DDBJ databases">
        <title>Genome Sequences of Twelve Sporeforming Bacillus Species Isolated from Foods.</title>
        <authorList>
            <person name="Berendsen E.M."/>
            <person name="Wells-Bennik M.H."/>
            <person name="Krawcyk A.O."/>
            <person name="De Jong A."/>
            <person name="Holsappel S."/>
            <person name="Eijlander R.T."/>
            <person name="Kuipers O.P."/>
        </authorList>
    </citation>
    <scope>NUCLEOTIDE SEQUENCE [LARGE SCALE GENOMIC DNA]</scope>
    <source>
        <strain evidence="7 8">B4098</strain>
    </source>
</reference>
<keyword evidence="2" id="KW-1003">Cell membrane</keyword>
<dbReference type="PATRIC" id="fig|1398.26.peg.2032"/>
<evidence type="ECO:0000256" key="4">
    <source>
        <dbReference type="ARBA" id="ARBA00022989"/>
    </source>
</evidence>
<evidence type="ECO:0000313" key="7">
    <source>
        <dbReference type="EMBL" id="KYC64651.1"/>
    </source>
</evidence>
<feature type="transmembrane region" description="Helical" evidence="6">
    <location>
        <begin position="359"/>
        <end position="380"/>
    </location>
</feature>
<feature type="transmembrane region" description="Helical" evidence="6">
    <location>
        <begin position="221"/>
        <end position="241"/>
    </location>
</feature>
<evidence type="ECO:0000256" key="5">
    <source>
        <dbReference type="ARBA" id="ARBA00023136"/>
    </source>
</evidence>
<comment type="subcellular location">
    <subcellularLocation>
        <location evidence="1">Cell membrane</location>
        <topology evidence="1">Multi-pass membrane protein</topology>
    </subcellularLocation>
</comment>
<feature type="transmembrane region" description="Helical" evidence="6">
    <location>
        <begin position="83"/>
        <end position="109"/>
    </location>
</feature>
<keyword evidence="3 6" id="KW-0812">Transmembrane</keyword>
<feature type="transmembrane region" description="Helical" evidence="6">
    <location>
        <begin position="12"/>
        <end position="33"/>
    </location>
</feature>
<dbReference type="EMBL" id="LQYG01000025">
    <property type="protein sequence ID" value="KYC64651.1"/>
    <property type="molecule type" value="Genomic_DNA"/>
</dbReference>
<feature type="transmembrane region" description="Helical" evidence="6">
    <location>
        <begin position="181"/>
        <end position="200"/>
    </location>
</feature>
<keyword evidence="4 6" id="KW-1133">Transmembrane helix</keyword>
<accession>A0A150K5Q3</accession>
<gene>
    <name evidence="7" type="ORF">B4098_0880</name>
</gene>
<feature type="transmembrane region" description="Helical" evidence="6">
    <location>
        <begin position="439"/>
        <end position="454"/>
    </location>
</feature>
<comment type="caution">
    <text evidence="7">The sequence shown here is derived from an EMBL/GenBank/DDBJ whole genome shotgun (WGS) entry which is preliminary data.</text>
</comment>
<sequence>MNNKVNLFIKNFSYTLVSNLTSMLISILLVLIVPKIVGVKDYGYWQLYLFYSSYVGFLHFGWNDGIYLRYGGQHYNKLDKQLFFSQFWMLAFFQIFIAVCAFILTAILVHDIQRIFIFELTAVCMLLVNVRYFLIYVLQDTNRIKEYATITFIERILYCFFILGFLVVGIKNFKLMVLADILGKLCSLFYAIYCCQDIVFRKFNNFKLNLQETYRNINVGIKLMFSNIASILIVGVIRYAIEKNWSVAVFGKISLTLSLSNFLLIFINAIGIVLFPVLKRINSDKLSSIYKNVRLLLMILLLGLLMLYYPFKYLLSMWLPMYSSTLKFMIILLPICIYEGKMSLLINTYLKTLRKEKTILKVNLFSLILSLILAFFSAFYLKDLTFTVMSIVIVLAFRCNVSEFILCRFLNLSFKKDFLWENIMTLIYIYLNWNFGLKLGLTTYFCIYLIYIFSKKKDVEKLIKKVKMYRAQENGV</sequence>
<feature type="transmembrane region" description="Helical" evidence="6">
    <location>
        <begin position="253"/>
        <end position="275"/>
    </location>
</feature>
<dbReference type="PANTHER" id="PTHR30250:SF11">
    <property type="entry name" value="O-ANTIGEN TRANSPORTER-RELATED"/>
    <property type="match status" value="1"/>
</dbReference>
<dbReference type="RefSeq" id="WP_061566378.1">
    <property type="nucleotide sequence ID" value="NZ_LQYG01000025.1"/>
</dbReference>
<feature type="transmembrane region" description="Helical" evidence="6">
    <location>
        <begin position="150"/>
        <end position="169"/>
    </location>
</feature>